<dbReference type="InterPro" id="IPR000504">
    <property type="entry name" value="RRM_dom"/>
</dbReference>
<gene>
    <name evidence="6" type="ORF">APZ42_027569</name>
</gene>
<dbReference type="InterPro" id="IPR035979">
    <property type="entry name" value="RBD_domain_sf"/>
</dbReference>
<dbReference type="SUPFAM" id="SSF54928">
    <property type="entry name" value="RNA-binding domain, RBD"/>
    <property type="match status" value="1"/>
</dbReference>
<evidence type="ECO:0000256" key="1">
    <source>
        <dbReference type="ARBA" id="ARBA00022884"/>
    </source>
</evidence>
<keyword evidence="4" id="KW-0472">Membrane</keyword>
<dbReference type="Proteomes" id="UP000076858">
    <property type="component" value="Unassembled WGS sequence"/>
</dbReference>
<feature type="transmembrane region" description="Helical" evidence="4">
    <location>
        <begin position="55"/>
        <end position="77"/>
    </location>
</feature>
<sequence>MNQGASSSLVVKFADTEKERQLRRMQQMAGNMGLIHPFVFNQFGTYGSYAQVSNLFFMNSYIIFWDLFALVALEFDVFKLHCKLIQQQAAIMAAASAAGGGAYIGAAPMAIATQIPPSALNGIASPGVVPSAQGTGSGGQVNGGLSSIPSPTMPNFGMAPNSANGQNGPNGQDPSSVYNGLAQGYPSRESPMLFFQNLFRLQFCFRAVGCETSPHLVGATHSEMVPPIIKADLPSLLVLAHGGLANGEAALQPAAFAALQTYPGVAYPAMYGPMAHHYGNDVSALTPGSTEGSAHGCSISGPEGCNLFIYHLPQEFGDGELMQMFLPFGNVISSKVFIDRATNQSKCFGFVSFDNPASAQAAIQAMNGFQIGMKRLKVQLKRPKDANRPY</sequence>
<dbReference type="Gene3D" id="3.30.70.330">
    <property type="match status" value="1"/>
</dbReference>
<reference evidence="6 7" key="1">
    <citation type="submission" date="2016-03" db="EMBL/GenBank/DDBJ databases">
        <title>EvidentialGene: Evidence-directed Construction of Genes on Genomes.</title>
        <authorList>
            <person name="Gilbert D.G."/>
            <person name="Choi J.-H."/>
            <person name="Mockaitis K."/>
            <person name="Colbourne J."/>
            <person name="Pfrender M."/>
        </authorList>
    </citation>
    <scope>NUCLEOTIDE SEQUENCE [LARGE SCALE GENOMIC DNA]</scope>
    <source>
        <strain evidence="6 7">Xinb3</strain>
        <tissue evidence="6">Complete organism</tissue>
    </source>
</reference>
<organism evidence="6 7">
    <name type="scientific">Daphnia magna</name>
    <dbReference type="NCBI Taxonomy" id="35525"/>
    <lineage>
        <taxon>Eukaryota</taxon>
        <taxon>Metazoa</taxon>
        <taxon>Ecdysozoa</taxon>
        <taxon>Arthropoda</taxon>
        <taxon>Crustacea</taxon>
        <taxon>Branchiopoda</taxon>
        <taxon>Diplostraca</taxon>
        <taxon>Cladocera</taxon>
        <taxon>Anomopoda</taxon>
        <taxon>Daphniidae</taxon>
        <taxon>Daphnia</taxon>
    </lineage>
</organism>
<evidence type="ECO:0000259" key="5">
    <source>
        <dbReference type="PROSITE" id="PS50102"/>
    </source>
</evidence>
<protein>
    <submittedName>
        <fullName evidence="6">Bruno-3</fullName>
    </submittedName>
</protein>
<keyword evidence="7" id="KW-1185">Reference proteome</keyword>
<dbReference type="AlphaFoldDB" id="A0A164R8Z7"/>
<dbReference type="PROSITE" id="PS50102">
    <property type="entry name" value="RRM"/>
    <property type="match status" value="1"/>
</dbReference>
<evidence type="ECO:0000256" key="4">
    <source>
        <dbReference type="SAM" id="Phobius"/>
    </source>
</evidence>
<dbReference type="EMBL" id="LRGB01002207">
    <property type="protein sequence ID" value="KZS08439.1"/>
    <property type="molecule type" value="Genomic_DNA"/>
</dbReference>
<dbReference type="OrthoDB" id="410044at2759"/>
<keyword evidence="4" id="KW-1133">Transmembrane helix</keyword>
<accession>A0A164R8Z7</accession>
<dbReference type="Pfam" id="PF00076">
    <property type="entry name" value="RRM_1"/>
    <property type="match status" value="1"/>
</dbReference>
<feature type="transmembrane region" description="Helical" evidence="4">
    <location>
        <begin position="89"/>
        <end position="111"/>
    </location>
</feature>
<dbReference type="GO" id="GO:0005634">
    <property type="term" value="C:nucleus"/>
    <property type="evidence" value="ECO:0007669"/>
    <property type="project" value="TreeGrafter"/>
</dbReference>
<dbReference type="SMART" id="SM00360">
    <property type="entry name" value="RRM"/>
    <property type="match status" value="1"/>
</dbReference>
<feature type="compositionally biased region" description="Polar residues" evidence="3">
    <location>
        <begin position="161"/>
        <end position="176"/>
    </location>
</feature>
<dbReference type="FunFam" id="3.30.70.330:FF:000069">
    <property type="entry name" value="CUGBP Elav-like family member 5 isoform X1"/>
    <property type="match status" value="1"/>
</dbReference>
<feature type="domain" description="RRM" evidence="5">
    <location>
        <begin position="305"/>
        <end position="383"/>
    </location>
</feature>
<dbReference type="PANTHER" id="PTHR48025">
    <property type="entry name" value="OS02G0815200 PROTEIN"/>
    <property type="match status" value="1"/>
</dbReference>
<feature type="region of interest" description="Disordered" evidence="3">
    <location>
        <begin position="156"/>
        <end position="176"/>
    </location>
</feature>
<dbReference type="GO" id="GO:0003729">
    <property type="term" value="F:mRNA binding"/>
    <property type="evidence" value="ECO:0007669"/>
    <property type="project" value="TreeGrafter"/>
</dbReference>
<name>A0A164R8Z7_9CRUS</name>
<keyword evidence="4" id="KW-0812">Transmembrane</keyword>
<dbReference type="PANTHER" id="PTHR48025:SF1">
    <property type="entry name" value="RRM DOMAIN-CONTAINING PROTEIN"/>
    <property type="match status" value="1"/>
</dbReference>
<proteinExistence type="predicted"/>
<evidence type="ECO:0000313" key="7">
    <source>
        <dbReference type="Proteomes" id="UP000076858"/>
    </source>
</evidence>
<comment type="caution">
    <text evidence="6">The sequence shown here is derived from an EMBL/GenBank/DDBJ whole genome shotgun (WGS) entry which is preliminary data.</text>
</comment>
<dbReference type="InterPro" id="IPR012677">
    <property type="entry name" value="Nucleotide-bd_a/b_plait_sf"/>
</dbReference>
<keyword evidence="1 2" id="KW-0694">RNA-binding</keyword>
<evidence type="ECO:0000313" key="6">
    <source>
        <dbReference type="EMBL" id="KZS08439.1"/>
    </source>
</evidence>
<evidence type="ECO:0000256" key="2">
    <source>
        <dbReference type="PROSITE-ProRule" id="PRU00176"/>
    </source>
</evidence>
<dbReference type="STRING" id="35525.A0A164R8Z7"/>
<dbReference type="CDD" id="cd12639">
    <property type="entry name" value="RRM3_CELF3_4_5_6"/>
    <property type="match status" value="1"/>
</dbReference>
<dbReference type="InterPro" id="IPR050502">
    <property type="entry name" value="Euk_RNA-bind_prot"/>
</dbReference>
<evidence type="ECO:0000256" key="3">
    <source>
        <dbReference type="SAM" id="MobiDB-lite"/>
    </source>
</evidence>